<evidence type="ECO:0000313" key="3">
    <source>
        <dbReference type="Proteomes" id="UP000031036"/>
    </source>
</evidence>
<feature type="transmembrane region" description="Helical" evidence="1">
    <location>
        <begin position="93"/>
        <end position="113"/>
    </location>
</feature>
<keyword evidence="1" id="KW-0472">Membrane</keyword>
<feature type="transmembrane region" description="Helical" evidence="1">
    <location>
        <begin position="285"/>
        <end position="305"/>
    </location>
</feature>
<organism evidence="2 3">
    <name type="scientific">Toxocara canis</name>
    <name type="common">Canine roundworm</name>
    <dbReference type="NCBI Taxonomy" id="6265"/>
    <lineage>
        <taxon>Eukaryota</taxon>
        <taxon>Metazoa</taxon>
        <taxon>Ecdysozoa</taxon>
        <taxon>Nematoda</taxon>
        <taxon>Chromadorea</taxon>
        <taxon>Rhabditida</taxon>
        <taxon>Spirurina</taxon>
        <taxon>Ascaridomorpha</taxon>
        <taxon>Ascaridoidea</taxon>
        <taxon>Toxocaridae</taxon>
        <taxon>Toxocara</taxon>
    </lineage>
</organism>
<dbReference type="OrthoDB" id="5816336at2759"/>
<dbReference type="AlphaFoldDB" id="A0A0B2VTY4"/>
<keyword evidence="3" id="KW-1185">Reference proteome</keyword>
<feature type="transmembrane region" description="Helical" evidence="1">
    <location>
        <begin position="386"/>
        <end position="407"/>
    </location>
</feature>
<gene>
    <name evidence="2" type="ORF">Tcan_11605</name>
</gene>
<comment type="caution">
    <text evidence="2">The sequence shown here is derived from an EMBL/GenBank/DDBJ whole genome shotgun (WGS) entry which is preliminary data.</text>
</comment>
<feature type="transmembrane region" description="Helical" evidence="1">
    <location>
        <begin position="64"/>
        <end position="86"/>
    </location>
</feature>
<dbReference type="EMBL" id="JPKZ01000901">
    <property type="protein sequence ID" value="KHN84792.1"/>
    <property type="molecule type" value="Genomic_DNA"/>
</dbReference>
<name>A0A0B2VTY4_TOXCA</name>
<feature type="transmembrane region" description="Helical" evidence="1">
    <location>
        <begin position="346"/>
        <end position="366"/>
    </location>
</feature>
<keyword evidence="1" id="KW-0812">Transmembrane</keyword>
<reference evidence="2 3" key="1">
    <citation type="submission" date="2014-11" db="EMBL/GenBank/DDBJ databases">
        <title>Genetic blueprint of the zoonotic pathogen Toxocara canis.</title>
        <authorList>
            <person name="Zhu X.-Q."/>
            <person name="Korhonen P.K."/>
            <person name="Cai H."/>
            <person name="Young N.D."/>
            <person name="Nejsum P."/>
            <person name="von Samson-Himmelstjerna G."/>
            <person name="Boag P.R."/>
            <person name="Tan P."/>
            <person name="Li Q."/>
            <person name="Min J."/>
            <person name="Yang Y."/>
            <person name="Wang X."/>
            <person name="Fang X."/>
            <person name="Hall R.S."/>
            <person name="Hofmann A."/>
            <person name="Sternberg P.W."/>
            <person name="Jex A.R."/>
            <person name="Gasser R.B."/>
        </authorList>
    </citation>
    <scope>NUCLEOTIDE SEQUENCE [LARGE SCALE GENOMIC DNA]</scope>
    <source>
        <strain evidence="2">PN_DK_2014</strain>
    </source>
</reference>
<feature type="transmembrane region" description="Helical" evidence="1">
    <location>
        <begin position="32"/>
        <end position="52"/>
    </location>
</feature>
<accession>A0A0B2VTY4</accession>
<sequence>MVLLICFMWINHPLMFHDNNAKYLAICQRVHIRWLTIAFVTIQCAMVAYFVISKALTSEDSIVTIASVILLGVALLTCALLIIGILKKAYTFVIPYFTLCILVIFMVSMKFLVDILDLINERKQSLRQHVFELVAEAFLITFEIYSMTVLWRVLNYIMDYQMEEDLFYSSQGGPEMVRHAAVIESGGDANDSVVDDPEHSLRHAYVLWQTQERVVQPRTAVTILDEDDETDFAALQVNIEKSWTARLHTNHITSTQGNFSSRLERFEHFHDNNAKYLAICQRVHIRWLTIAFVTIQCAMVAYFVISKALTSEDSIVTIASVILLGVALLTCALLIIGILKKAYTFVIPYFTLCILVIFMVSMKFLVDILDLINERKQSLRQHVFELVAEAFLITFEIYSMTVLWRVLNYIMDYQMEEDLFYSSQGGPEMVRHAAVIESGGDANDSVVDDPEHSLRHAYVLWQTQERVVQPRTAVTILDEDDETDFAAV</sequence>
<feature type="transmembrane region" description="Helical" evidence="1">
    <location>
        <begin position="317"/>
        <end position="339"/>
    </location>
</feature>
<proteinExistence type="predicted"/>
<evidence type="ECO:0000313" key="2">
    <source>
        <dbReference type="EMBL" id="KHN84792.1"/>
    </source>
</evidence>
<feature type="transmembrane region" description="Helical" evidence="1">
    <location>
        <begin position="133"/>
        <end position="154"/>
    </location>
</feature>
<dbReference type="Proteomes" id="UP000031036">
    <property type="component" value="Unassembled WGS sequence"/>
</dbReference>
<keyword evidence="1" id="KW-1133">Transmembrane helix</keyword>
<protein>
    <submittedName>
        <fullName evidence="2">Uncharacterized protein</fullName>
    </submittedName>
</protein>
<evidence type="ECO:0000256" key="1">
    <source>
        <dbReference type="SAM" id="Phobius"/>
    </source>
</evidence>